<name>A0A023BA47_GRENI</name>
<dbReference type="EMBL" id="AFNH02000328">
    <property type="protein sequence ID" value="EZG77184.1"/>
    <property type="molecule type" value="Genomic_DNA"/>
</dbReference>
<evidence type="ECO:0000313" key="2">
    <source>
        <dbReference type="Proteomes" id="UP000019763"/>
    </source>
</evidence>
<dbReference type="AlphaFoldDB" id="A0A023BA47"/>
<accession>A0A023BA47</accession>
<dbReference type="GeneID" id="22911642"/>
<dbReference type="RefSeq" id="XP_011129520.1">
    <property type="nucleotide sequence ID" value="XM_011131218.1"/>
</dbReference>
<protein>
    <submittedName>
        <fullName evidence="1">Uncharacterized protein</fullName>
    </submittedName>
</protein>
<reference evidence="1" key="1">
    <citation type="submission" date="2013-12" db="EMBL/GenBank/DDBJ databases">
        <authorList>
            <person name="Omoto C.K."/>
            <person name="Sibley D."/>
            <person name="Venepally P."/>
            <person name="Hadjithomas M."/>
            <person name="Karamycheva S."/>
            <person name="Brunk B."/>
            <person name="Roos D."/>
            <person name="Caler E."/>
            <person name="Lorenzi H."/>
        </authorList>
    </citation>
    <scope>NUCLEOTIDE SEQUENCE</scope>
</reference>
<dbReference type="VEuPathDB" id="CryptoDB:GNI_042980"/>
<proteinExistence type="predicted"/>
<sequence>MEDEARIQLTNVLAEISKLRERATETRTKQGGVISNYDALRLNRQFNKLLKRAEEFAKKANVTLPEKTEQVLVTIKTPPFPNKIKQVEVQADGTSKGINSSNFCERKLQRLRSDGNLHRAATCNSELDWICSLRG</sequence>
<organism evidence="1 2">
    <name type="scientific">Gregarina niphandrodes</name>
    <name type="common">Septate eugregarine</name>
    <dbReference type="NCBI Taxonomy" id="110365"/>
    <lineage>
        <taxon>Eukaryota</taxon>
        <taxon>Sar</taxon>
        <taxon>Alveolata</taxon>
        <taxon>Apicomplexa</taxon>
        <taxon>Conoidasida</taxon>
        <taxon>Gregarinasina</taxon>
        <taxon>Eugregarinorida</taxon>
        <taxon>Gregarinidae</taxon>
        <taxon>Gregarina</taxon>
    </lineage>
</organism>
<dbReference type="Proteomes" id="UP000019763">
    <property type="component" value="Unassembled WGS sequence"/>
</dbReference>
<comment type="caution">
    <text evidence="1">The sequence shown here is derived from an EMBL/GenBank/DDBJ whole genome shotgun (WGS) entry which is preliminary data.</text>
</comment>
<keyword evidence="2" id="KW-1185">Reference proteome</keyword>
<gene>
    <name evidence="1" type="ORF">GNI_042980</name>
</gene>
<evidence type="ECO:0000313" key="1">
    <source>
        <dbReference type="EMBL" id="EZG77184.1"/>
    </source>
</evidence>